<dbReference type="InterPro" id="IPR007395">
    <property type="entry name" value="Zn_peptidase_2"/>
</dbReference>
<keyword evidence="3" id="KW-1185">Reference proteome</keyword>
<reference evidence="2 3" key="1">
    <citation type="submission" date="2015-10" db="EMBL/GenBank/DDBJ databases">
        <authorList>
            <person name="Gilbert D.G."/>
        </authorList>
    </citation>
    <scope>NUCLEOTIDE SEQUENCE [LARGE SCALE GENOMIC DNA]</scope>
    <source>
        <strain evidence="2">COMA1</strain>
    </source>
</reference>
<evidence type="ECO:0008006" key="4">
    <source>
        <dbReference type="Google" id="ProtNLM"/>
    </source>
</evidence>
<name>A0A0S4LIM7_9BACT</name>
<sequence length="228" mass="25108">MIRLVLLLIILALVIVGPQLWTKRVFARHNTPRPDFPGTGGELARHLLNRFDLQHVIVEPTRIGEHYDPVSKTVRLTPEIFDGKSLTAITIAAHEVGHAIQHHLGYQPLTERTKLVLVAQKAEKIGAVLMMAIPIAGAVARTPVASVVVLMAGMATMGISTLVHLITLPVEWDASFKRALPVLRQGNYLSPEDERGARSILTAAAFTYLAASLASLVNLWRWIGFLRR</sequence>
<dbReference type="PANTHER" id="PTHR36434">
    <property type="entry name" value="MEMBRANE PROTEASE YUGP-RELATED"/>
    <property type="match status" value="1"/>
</dbReference>
<proteinExistence type="predicted"/>
<keyword evidence="1" id="KW-1133">Transmembrane helix</keyword>
<accession>A0A0S4LIM7</accession>
<evidence type="ECO:0000256" key="1">
    <source>
        <dbReference type="SAM" id="Phobius"/>
    </source>
</evidence>
<evidence type="ECO:0000313" key="2">
    <source>
        <dbReference type="EMBL" id="CUS36766.1"/>
    </source>
</evidence>
<dbReference type="AlphaFoldDB" id="A0A0S4LIM7"/>
<protein>
    <recommendedName>
        <fullName evidence="4">Membrane protease YugP</fullName>
    </recommendedName>
</protein>
<gene>
    <name evidence="2" type="ORF">COMA1_30231</name>
</gene>
<keyword evidence="1" id="KW-0472">Membrane</keyword>
<dbReference type="Pfam" id="PF04298">
    <property type="entry name" value="Zn_peptidase_2"/>
    <property type="match status" value="1"/>
</dbReference>
<evidence type="ECO:0000313" key="3">
    <source>
        <dbReference type="Proteomes" id="UP000199032"/>
    </source>
</evidence>
<dbReference type="RefSeq" id="WP_090749299.1">
    <property type="nucleotide sequence ID" value="NZ_CZQA01000009.1"/>
</dbReference>
<dbReference type="PANTHER" id="PTHR36434:SF1">
    <property type="entry name" value="MEMBRANE PROTEASE YUGP-RELATED"/>
    <property type="match status" value="1"/>
</dbReference>
<feature type="transmembrane region" description="Helical" evidence="1">
    <location>
        <begin position="147"/>
        <end position="167"/>
    </location>
</feature>
<keyword evidence="1" id="KW-0812">Transmembrane</keyword>
<dbReference type="OrthoDB" id="9784298at2"/>
<organism evidence="2 3">
    <name type="scientific">Candidatus Nitrospira nitrosa</name>
    <dbReference type="NCBI Taxonomy" id="1742972"/>
    <lineage>
        <taxon>Bacteria</taxon>
        <taxon>Pseudomonadati</taxon>
        <taxon>Nitrospirota</taxon>
        <taxon>Nitrospiria</taxon>
        <taxon>Nitrospirales</taxon>
        <taxon>Nitrospiraceae</taxon>
        <taxon>Nitrospira</taxon>
    </lineage>
</organism>
<dbReference type="Proteomes" id="UP000199032">
    <property type="component" value="Unassembled WGS sequence"/>
</dbReference>
<feature type="transmembrane region" description="Helical" evidence="1">
    <location>
        <begin position="200"/>
        <end position="220"/>
    </location>
</feature>
<dbReference type="EMBL" id="CZQA01000009">
    <property type="protein sequence ID" value="CUS36766.1"/>
    <property type="molecule type" value="Genomic_DNA"/>
</dbReference>